<dbReference type="AlphaFoldDB" id="A0A4R3L8U9"/>
<dbReference type="InterPro" id="IPR035965">
    <property type="entry name" value="PAS-like_dom_sf"/>
</dbReference>
<comment type="caution">
    <text evidence="10">The sequence shown here is derived from an EMBL/GenBank/DDBJ whole genome shotgun (WGS) entry which is preliminary data.</text>
</comment>
<feature type="transmembrane region" description="Helical" evidence="8">
    <location>
        <begin position="7"/>
        <end position="38"/>
    </location>
</feature>
<organism evidence="10 11">
    <name type="scientific">Hazenella coriacea</name>
    <dbReference type="NCBI Taxonomy" id="1179467"/>
    <lineage>
        <taxon>Bacteria</taxon>
        <taxon>Bacillati</taxon>
        <taxon>Bacillota</taxon>
        <taxon>Bacilli</taxon>
        <taxon>Bacillales</taxon>
        <taxon>Thermoactinomycetaceae</taxon>
        <taxon>Hazenella</taxon>
    </lineage>
</organism>
<keyword evidence="3 8" id="KW-0812">Transmembrane</keyword>
<keyword evidence="2 6" id="KW-1003">Cell membrane</keyword>
<dbReference type="InterPro" id="IPR049553">
    <property type="entry name" value="GdpP-like_PAS"/>
</dbReference>
<dbReference type="InterPro" id="IPR003156">
    <property type="entry name" value="DHHA1_dom"/>
</dbReference>
<dbReference type="Pfam" id="PF01368">
    <property type="entry name" value="DHH"/>
    <property type="match status" value="1"/>
</dbReference>
<dbReference type="PROSITE" id="PS50887">
    <property type="entry name" value="GGDEF"/>
    <property type="match status" value="1"/>
</dbReference>
<evidence type="ECO:0000256" key="8">
    <source>
        <dbReference type="SAM" id="Phobius"/>
    </source>
</evidence>
<feature type="binding site" evidence="7">
    <location>
        <position position="331"/>
    </location>
    <ligand>
        <name>Mn(2+)</name>
        <dbReference type="ChEBI" id="CHEBI:29035"/>
        <label>1</label>
    </ligand>
</feature>
<dbReference type="GO" id="GO:0016787">
    <property type="term" value="F:hydrolase activity"/>
    <property type="evidence" value="ECO:0007669"/>
    <property type="project" value="UniProtKB-UniRule"/>
</dbReference>
<evidence type="ECO:0000256" key="3">
    <source>
        <dbReference type="ARBA" id="ARBA00022692"/>
    </source>
</evidence>
<feature type="binding site" evidence="7">
    <location>
        <position position="405"/>
    </location>
    <ligand>
        <name>Mn(2+)</name>
        <dbReference type="ChEBI" id="CHEBI:29035"/>
        <label>1</label>
    </ligand>
</feature>
<reference evidence="10 11" key="1">
    <citation type="submission" date="2019-03" db="EMBL/GenBank/DDBJ databases">
        <title>Genomic Encyclopedia of Type Strains, Phase IV (KMG-IV): sequencing the most valuable type-strain genomes for metagenomic binning, comparative biology and taxonomic classification.</title>
        <authorList>
            <person name="Goeker M."/>
        </authorList>
    </citation>
    <scope>NUCLEOTIDE SEQUENCE [LARGE SCALE GENOMIC DNA]</scope>
    <source>
        <strain evidence="10 11">DSM 45707</strain>
    </source>
</reference>
<dbReference type="GO" id="GO:0046872">
    <property type="term" value="F:metal ion binding"/>
    <property type="evidence" value="ECO:0007669"/>
    <property type="project" value="UniProtKB-KW"/>
</dbReference>
<dbReference type="PANTHER" id="PTHR47618:SF2">
    <property type="entry name" value="CYCLIC-DI-AMP PHOSPHODIESTERASE GDPP"/>
    <property type="match status" value="1"/>
</dbReference>
<comment type="function">
    <text evidence="6">Has phosphodiesterase (PDE) activity against cyclic-di-AMP (c-di-AMP).</text>
</comment>
<dbReference type="InterPro" id="IPR014528">
    <property type="entry name" value="GdpP/PdeA"/>
</dbReference>
<evidence type="ECO:0000256" key="1">
    <source>
        <dbReference type="ARBA" id="ARBA00004651"/>
    </source>
</evidence>
<dbReference type="Proteomes" id="UP000294937">
    <property type="component" value="Unassembled WGS sequence"/>
</dbReference>
<dbReference type="SUPFAM" id="SSF64182">
    <property type="entry name" value="DHH phosphoesterases"/>
    <property type="match status" value="1"/>
</dbReference>
<evidence type="ECO:0000256" key="7">
    <source>
        <dbReference type="PIRSR" id="PIRSR026583-50"/>
    </source>
</evidence>
<name>A0A4R3L8U9_9BACL</name>
<keyword evidence="7" id="KW-0479">Metal-binding</keyword>
<dbReference type="SMART" id="SM00267">
    <property type="entry name" value="GGDEF"/>
    <property type="match status" value="1"/>
</dbReference>
<dbReference type="FunFam" id="3.90.1640.10:FF:000002">
    <property type="entry name" value="Cyclic-di-AMP phosphodiesterase"/>
    <property type="match status" value="1"/>
</dbReference>
<evidence type="ECO:0000313" key="11">
    <source>
        <dbReference type="Proteomes" id="UP000294937"/>
    </source>
</evidence>
<dbReference type="Pfam" id="PF02272">
    <property type="entry name" value="DHHA1"/>
    <property type="match status" value="1"/>
</dbReference>
<comment type="subcellular location">
    <subcellularLocation>
        <location evidence="1">Cell membrane</location>
        <topology evidence="1">Multi-pass membrane protein</topology>
    </subcellularLocation>
</comment>
<dbReference type="Gene3D" id="3.10.310.30">
    <property type="match status" value="1"/>
</dbReference>
<evidence type="ECO:0000256" key="6">
    <source>
        <dbReference type="PIRNR" id="PIRNR026583"/>
    </source>
</evidence>
<keyword evidence="7" id="KW-0464">Manganese</keyword>
<comment type="cofactor">
    <cofactor evidence="7">
        <name>Mn(2+)</name>
        <dbReference type="ChEBI" id="CHEBI:29035"/>
    </cofactor>
    <text evidence="7">For phosphodiesterase activity, probably binds 2 Mn(2+) per subunit.</text>
</comment>
<keyword evidence="11" id="KW-1185">Reference proteome</keyword>
<evidence type="ECO:0000259" key="9">
    <source>
        <dbReference type="PROSITE" id="PS50887"/>
    </source>
</evidence>
<feature type="domain" description="GGDEF" evidence="9">
    <location>
        <begin position="160"/>
        <end position="288"/>
    </location>
</feature>
<protein>
    <recommendedName>
        <fullName evidence="6">Cyclic-di-AMP phosphodiesterase</fullName>
        <ecNumber evidence="6">3.1.4.-</ecNumber>
    </recommendedName>
</protein>
<dbReference type="Pfam" id="PF21370">
    <property type="entry name" value="PAS_GdpP"/>
    <property type="match status" value="1"/>
</dbReference>
<keyword evidence="6" id="KW-0378">Hydrolase</keyword>
<gene>
    <name evidence="10" type="ORF">EDD58_10278</name>
</gene>
<comment type="catalytic activity">
    <reaction evidence="6">
        <text>3',3'-c-di-AMP + H2O = 5'-O-phosphonoadenylyl-(3'-&gt;5')-adenosine + H(+)</text>
        <dbReference type="Rhea" id="RHEA:54420"/>
        <dbReference type="ChEBI" id="CHEBI:15377"/>
        <dbReference type="ChEBI" id="CHEBI:15378"/>
        <dbReference type="ChEBI" id="CHEBI:71500"/>
        <dbReference type="ChEBI" id="CHEBI:138171"/>
    </reaction>
</comment>
<evidence type="ECO:0000256" key="4">
    <source>
        <dbReference type="ARBA" id="ARBA00022989"/>
    </source>
</evidence>
<dbReference type="Gene3D" id="3.90.1640.10">
    <property type="entry name" value="inorganic pyrophosphatase (n-terminal core)"/>
    <property type="match status" value="1"/>
</dbReference>
<feature type="binding site" evidence="7">
    <location>
        <position position="429"/>
    </location>
    <ligand>
        <name>Mn(2+)</name>
        <dbReference type="ChEBI" id="CHEBI:29035"/>
        <label>2</label>
    </ligand>
</feature>
<dbReference type="Gene3D" id="3.30.450.20">
    <property type="entry name" value="PAS domain"/>
    <property type="match status" value="1"/>
</dbReference>
<feature type="binding site" evidence="7">
    <location>
        <position position="337"/>
    </location>
    <ligand>
        <name>Mn(2+)</name>
        <dbReference type="ChEBI" id="CHEBI:29035"/>
        <label>2</label>
    </ligand>
</feature>
<accession>A0A4R3L8U9</accession>
<sequence>MVFAMCFLLIVISLLSTYTWVFGIIGFVIFIGLAIFLYRAEKAFRKDFTDYILTLTHRIKKAGQSAVEQLPTGVLLYDRNGFIEWLNPFAQRMAVRDKVIGLKVDEVFPELKHVEVDGEHPFVIHIDDKTYEVIHYQDERLYFFRDITVLDQLQRKYENEQVVLGFLHLDNIDEAGQGLTDQEEALLISNVSSAISKWALENNISIKRIETDKMFFVTQQSTLTQMIKTKFDILDAVRELTRHNKIPITLSIGVSRIGETMTERSQNAQAALDIALARGGDQAAVQEEERVVFFGGKSNAVEKRTRVRARVISHAMRNLIRDSKRVVVMGHKQPDMDALGSAIGVVKFALINDCEAFIVLDEGNASIERLLTAVRQHDYLGEHLIQPEKALQWVDNPETLLIIVDTHKPGLVIEPKLLEKAKRTVIIDHHRRGEDFVKDPVLVYLEPYASSTSELVTELLQYQEGRLAMDTLEATALLSGIIVDTKNFAFRAGSRTFEAASFLRRHGADLMMVQSLLKEDLSQYVKRADLIKNTELLYDDIAVAVGLEDEVYEQLLIAQAADTLLNMQGVMASFVIGKREDGCIAISARSQGELNVQLIMEELGGGGHLTNAACQMKNLSLQEAKQRLIDTLKQTIENGGSE</sequence>
<dbReference type="InterPro" id="IPR000160">
    <property type="entry name" value="GGDEF_dom"/>
</dbReference>
<evidence type="ECO:0000313" key="10">
    <source>
        <dbReference type="EMBL" id="TCS95505.1"/>
    </source>
</evidence>
<evidence type="ECO:0000256" key="2">
    <source>
        <dbReference type="ARBA" id="ARBA00022475"/>
    </source>
</evidence>
<dbReference type="PANTHER" id="PTHR47618">
    <property type="entry name" value="BIFUNCTIONAL OLIGORIBONUCLEASE AND PAP PHOSPHATASE NRNA"/>
    <property type="match status" value="1"/>
</dbReference>
<dbReference type="EC" id="3.1.4.-" evidence="6"/>
<dbReference type="EMBL" id="SMAG01000002">
    <property type="protein sequence ID" value="TCS95505.1"/>
    <property type="molecule type" value="Genomic_DNA"/>
</dbReference>
<dbReference type="InterPro" id="IPR043128">
    <property type="entry name" value="Rev_trsase/Diguanyl_cyclase"/>
</dbReference>
<comment type="similarity">
    <text evidence="6">Belongs to the GdpP/PdeA phosphodiesterase family.</text>
</comment>
<keyword evidence="5 6" id="KW-0472">Membrane</keyword>
<proteinExistence type="inferred from homology"/>
<dbReference type="InterPro" id="IPR038763">
    <property type="entry name" value="DHH_sf"/>
</dbReference>
<evidence type="ECO:0000256" key="5">
    <source>
        <dbReference type="ARBA" id="ARBA00023136"/>
    </source>
</evidence>
<dbReference type="PIRSF" id="PIRSF026583">
    <property type="entry name" value="YybT"/>
    <property type="match status" value="1"/>
</dbReference>
<dbReference type="SUPFAM" id="SSF55785">
    <property type="entry name" value="PYP-like sensor domain (PAS domain)"/>
    <property type="match status" value="1"/>
</dbReference>
<feature type="binding site" evidence="7">
    <location>
        <position position="484"/>
    </location>
    <ligand>
        <name>Mn(2+)</name>
        <dbReference type="ChEBI" id="CHEBI:29035"/>
        <label>2</label>
    </ligand>
</feature>
<feature type="binding site" evidence="7">
    <location>
        <position position="335"/>
    </location>
    <ligand>
        <name>Mn(2+)</name>
        <dbReference type="ChEBI" id="CHEBI:29035"/>
        <label>1</label>
    </ligand>
</feature>
<dbReference type="GO" id="GO:0005886">
    <property type="term" value="C:plasma membrane"/>
    <property type="evidence" value="ECO:0007669"/>
    <property type="project" value="UniProtKB-SubCell"/>
</dbReference>
<keyword evidence="4 8" id="KW-1133">Transmembrane helix</keyword>
<dbReference type="InterPro" id="IPR051319">
    <property type="entry name" value="Oligoribo/pAp-PDE_c-di-AMP_PDE"/>
</dbReference>
<dbReference type="InterPro" id="IPR001667">
    <property type="entry name" value="DDH_dom"/>
</dbReference>
<dbReference type="Pfam" id="PF24898">
    <property type="entry name" value="GGDEF_GdpP"/>
    <property type="match status" value="1"/>
</dbReference>
<dbReference type="GO" id="GO:0106409">
    <property type="term" value="F:cyclic-di-AMP phosphodiesterase activity"/>
    <property type="evidence" value="ECO:0007669"/>
    <property type="project" value="RHEA"/>
</dbReference>
<dbReference type="GO" id="GO:0003676">
    <property type="term" value="F:nucleic acid binding"/>
    <property type="evidence" value="ECO:0007669"/>
    <property type="project" value="UniProtKB-UniRule"/>
</dbReference>
<dbReference type="Gene3D" id="3.30.70.270">
    <property type="match status" value="1"/>
</dbReference>
<feature type="binding site" evidence="7">
    <location>
        <position position="405"/>
    </location>
    <ligand>
        <name>Mn(2+)</name>
        <dbReference type="ChEBI" id="CHEBI:29035"/>
        <label>2</label>
    </ligand>
</feature>